<feature type="transmembrane region" description="Helical" evidence="10">
    <location>
        <begin position="176"/>
        <end position="195"/>
    </location>
</feature>
<keyword evidence="2" id="KW-1003">Cell membrane</keyword>
<dbReference type="AlphaFoldDB" id="A0A9P0CQV2"/>
<organism evidence="11 12">
    <name type="scientific">Psylliodes chrysocephalus</name>
    <dbReference type="NCBI Taxonomy" id="3402493"/>
    <lineage>
        <taxon>Eukaryota</taxon>
        <taxon>Metazoa</taxon>
        <taxon>Ecdysozoa</taxon>
        <taxon>Arthropoda</taxon>
        <taxon>Hexapoda</taxon>
        <taxon>Insecta</taxon>
        <taxon>Pterygota</taxon>
        <taxon>Neoptera</taxon>
        <taxon>Endopterygota</taxon>
        <taxon>Coleoptera</taxon>
        <taxon>Polyphaga</taxon>
        <taxon>Cucujiformia</taxon>
        <taxon>Chrysomeloidea</taxon>
        <taxon>Chrysomelidae</taxon>
        <taxon>Galerucinae</taxon>
        <taxon>Alticini</taxon>
        <taxon>Psylliodes</taxon>
    </lineage>
</organism>
<comment type="subcellular location">
    <subcellularLocation>
        <location evidence="1 10">Cell membrane</location>
        <topology evidence="1 10">Multi-pass membrane protein</topology>
    </subcellularLocation>
</comment>
<evidence type="ECO:0000256" key="4">
    <source>
        <dbReference type="ARBA" id="ARBA00022692"/>
    </source>
</evidence>
<dbReference type="GO" id="GO:0005886">
    <property type="term" value="C:plasma membrane"/>
    <property type="evidence" value="ECO:0007669"/>
    <property type="project" value="UniProtKB-SubCell"/>
</dbReference>
<dbReference type="PANTHER" id="PTHR21137:SF35">
    <property type="entry name" value="ODORANT RECEPTOR 19A-RELATED"/>
    <property type="match status" value="1"/>
</dbReference>
<protein>
    <recommendedName>
        <fullName evidence="10">Odorant receptor</fullName>
    </recommendedName>
</protein>
<evidence type="ECO:0000256" key="9">
    <source>
        <dbReference type="ARBA" id="ARBA00023224"/>
    </source>
</evidence>
<keyword evidence="4 10" id="KW-0812">Transmembrane</keyword>
<gene>
    <name evidence="11" type="ORF">PSYICH_LOCUS6738</name>
</gene>
<evidence type="ECO:0000256" key="1">
    <source>
        <dbReference type="ARBA" id="ARBA00004651"/>
    </source>
</evidence>
<dbReference type="PANTHER" id="PTHR21137">
    <property type="entry name" value="ODORANT RECEPTOR"/>
    <property type="match status" value="1"/>
</dbReference>
<feature type="transmembrane region" description="Helical" evidence="10">
    <location>
        <begin position="36"/>
        <end position="55"/>
    </location>
</feature>
<accession>A0A9P0CQV2</accession>
<comment type="similarity">
    <text evidence="10">Belongs to the insect chemoreceptor superfamily. Heteromeric odorant receptor channel (TC 1.A.69) family.</text>
</comment>
<dbReference type="InterPro" id="IPR004117">
    <property type="entry name" value="7tm6_olfct_rcpt"/>
</dbReference>
<evidence type="ECO:0000256" key="8">
    <source>
        <dbReference type="ARBA" id="ARBA00023170"/>
    </source>
</evidence>
<evidence type="ECO:0000256" key="5">
    <source>
        <dbReference type="ARBA" id="ARBA00022725"/>
    </source>
</evidence>
<keyword evidence="12" id="KW-1185">Reference proteome</keyword>
<keyword evidence="7 10" id="KW-0472">Membrane</keyword>
<feature type="transmembrane region" description="Helical" evidence="10">
    <location>
        <begin position="301"/>
        <end position="319"/>
    </location>
</feature>
<evidence type="ECO:0000256" key="10">
    <source>
        <dbReference type="RuleBase" id="RU351113"/>
    </source>
</evidence>
<comment type="caution">
    <text evidence="10">Lacks conserved residue(s) required for the propagation of feature annotation.</text>
</comment>
<dbReference type="EMBL" id="OV651814">
    <property type="protein sequence ID" value="CAH1106261.1"/>
    <property type="molecule type" value="Genomic_DNA"/>
</dbReference>
<evidence type="ECO:0000256" key="2">
    <source>
        <dbReference type="ARBA" id="ARBA00022475"/>
    </source>
</evidence>
<dbReference type="GO" id="GO:0005549">
    <property type="term" value="F:odorant binding"/>
    <property type="evidence" value="ECO:0007669"/>
    <property type="project" value="InterPro"/>
</dbReference>
<dbReference type="GO" id="GO:0007165">
    <property type="term" value="P:signal transduction"/>
    <property type="evidence" value="ECO:0007669"/>
    <property type="project" value="UniProtKB-KW"/>
</dbReference>
<keyword evidence="3 10" id="KW-0716">Sensory transduction</keyword>
<evidence type="ECO:0000256" key="7">
    <source>
        <dbReference type="ARBA" id="ARBA00023136"/>
    </source>
</evidence>
<feature type="transmembrane region" description="Helical" evidence="10">
    <location>
        <begin position="266"/>
        <end position="289"/>
    </location>
</feature>
<keyword evidence="8 10" id="KW-0675">Receptor</keyword>
<feature type="transmembrane region" description="Helical" evidence="10">
    <location>
        <begin position="123"/>
        <end position="149"/>
    </location>
</feature>
<dbReference type="Proteomes" id="UP001153636">
    <property type="component" value="Chromosome 2"/>
</dbReference>
<proteinExistence type="inferred from homology"/>
<reference evidence="11" key="1">
    <citation type="submission" date="2022-01" db="EMBL/GenBank/DDBJ databases">
        <authorList>
            <person name="King R."/>
        </authorList>
    </citation>
    <scope>NUCLEOTIDE SEQUENCE</scope>
</reference>
<keyword evidence="5 10" id="KW-0552">Olfaction</keyword>
<evidence type="ECO:0000313" key="12">
    <source>
        <dbReference type="Proteomes" id="UP001153636"/>
    </source>
</evidence>
<sequence length="401" mass="46238">MSIIYPKNDEYRMSYDPFANMKYCITLHGFDGYKKYFWHTAGFLKTLILICRTIYAYQTLSEPKKLAEMVATYPVRFMAVIKMHVLFFNKKRVDYFYETVTKEFWDFNIAGPIVEKRIKRRFFIVNITVLSHFCLAIFVLVIFVAFPLVEMPAGKRPLPNIIWTPFDTNPSPLYEIIYAVLLWNLLLSILGNAFYDVVYFYSLQHLFVQYILLKELIKNVTSGIMEGSSDLEKFNSDYFQNKVYGRLKICVEHHVKLLKYGKNIELFTSQVLVPQLIMSYAVLVINGYIISVDHTDFTKTLGLFNLTASCMVQLALFAIQASDLKTQSLSVIDSICDSEWYLFRVRIKKALIYMMMNTNKGIVINAGGMADVDNEVLVSVIQKAASAITLLRALISDEGKN</sequence>
<keyword evidence="9 10" id="KW-0807">Transducer</keyword>
<evidence type="ECO:0000313" key="11">
    <source>
        <dbReference type="EMBL" id="CAH1106261.1"/>
    </source>
</evidence>
<dbReference type="OrthoDB" id="6617147at2759"/>
<name>A0A9P0CQV2_9CUCU</name>
<dbReference type="GO" id="GO:0004984">
    <property type="term" value="F:olfactory receptor activity"/>
    <property type="evidence" value="ECO:0007669"/>
    <property type="project" value="InterPro"/>
</dbReference>
<dbReference type="Pfam" id="PF02949">
    <property type="entry name" value="7tm_6"/>
    <property type="match status" value="1"/>
</dbReference>
<keyword evidence="6 10" id="KW-1133">Transmembrane helix</keyword>
<evidence type="ECO:0000256" key="3">
    <source>
        <dbReference type="ARBA" id="ARBA00022606"/>
    </source>
</evidence>
<evidence type="ECO:0000256" key="6">
    <source>
        <dbReference type="ARBA" id="ARBA00022989"/>
    </source>
</evidence>